<evidence type="ECO:0000256" key="1">
    <source>
        <dbReference type="ARBA" id="ARBA00004651"/>
    </source>
</evidence>
<dbReference type="Pfam" id="PF00528">
    <property type="entry name" value="BPD_transp_1"/>
    <property type="match status" value="1"/>
</dbReference>
<proteinExistence type="inferred from homology"/>
<keyword evidence="10" id="KW-1185">Reference proteome</keyword>
<feature type="transmembrane region" description="Helical" evidence="7">
    <location>
        <begin position="292"/>
        <end position="318"/>
    </location>
</feature>
<dbReference type="Proteomes" id="UP000037397">
    <property type="component" value="Unassembled WGS sequence"/>
</dbReference>
<dbReference type="EMBL" id="LAIR01000002">
    <property type="protein sequence ID" value="KNX37327.1"/>
    <property type="molecule type" value="Genomic_DNA"/>
</dbReference>
<gene>
    <name evidence="9" type="ORF">VV01_09480</name>
</gene>
<keyword evidence="6 7" id="KW-0472">Membrane</keyword>
<feature type="transmembrane region" description="Helical" evidence="7">
    <location>
        <begin position="105"/>
        <end position="130"/>
    </location>
</feature>
<keyword evidence="2 7" id="KW-0813">Transport</keyword>
<evidence type="ECO:0000259" key="8">
    <source>
        <dbReference type="PROSITE" id="PS50928"/>
    </source>
</evidence>
<evidence type="ECO:0000256" key="5">
    <source>
        <dbReference type="ARBA" id="ARBA00022989"/>
    </source>
</evidence>
<comment type="caution">
    <text evidence="9">The sequence shown here is derived from an EMBL/GenBank/DDBJ whole genome shotgun (WGS) entry which is preliminary data.</text>
</comment>
<feature type="transmembrane region" description="Helical" evidence="7">
    <location>
        <begin position="245"/>
        <end position="272"/>
    </location>
</feature>
<evidence type="ECO:0000313" key="9">
    <source>
        <dbReference type="EMBL" id="KNX37327.1"/>
    </source>
</evidence>
<evidence type="ECO:0000256" key="7">
    <source>
        <dbReference type="RuleBase" id="RU363032"/>
    </source>
</evidence>
<keyword evidence="5 7" id="KW-1133">Transmembrane helix</keyword>
<dbReference type="PANTHER" id="PTHR30465:SF0">
    <property type="entry name" value="OLIGOPEPTIDE TRANSPORT SYSTEM PERMEASE PROTEIN APPB"/>
    <property type="match status" value="1"/>
</dbReference>
<evidence type="ECO:0000313" key="10">
    <source>
        <dbReference type="Proteomes" id="UP000037397"/>
    </source>
</evidence>
<dbReference type="InterPro" id="IPR000515">
    <property type="entry name" value="MetI-like"/>
</dbReference>
<protein>
    <submittedName>
        <fullName evidence="9">ABC transporter permease</fullName>
    </submittedName>
</protein>
<dbReference type="Pfam" id="PF19300">
    <property type="entry name" value="BPD_transp_1_N"/>
    <property type="match status" value="1"/>
</dbReference>
<dbReference type="PROSITE" id="PS50928">
    <property type="entry name" value="ABC_TM1"/>
    <property type="match status" value="1"/>
</dbReference>
<dbReference type="RefSeq" id="WP_050669673.1">
    <property type="nucleotide sequence ID" value="NZ_LAIR01000002.1"/>
</dbReference>
<dbReference type="GO" id="GO:0055085">
    <property type="term" value="P:transmembrane transport"/>
    <property type="evidence" value="ECO:0007669"/>
    <property type="project" value="InterPro"/>
</dbReference>
<keyword evidence="4 7" id="KW-0812">Transmembrane</keyword>
<dbReference type="PANTHER" id="PTHR30465">
    <property type="entry name" value="INNER MEMBRANE ABC TRANSPORTER"/>
    <property type="match status" value="1"/>
</dbReference>
<feature type="transmembrane region" description="Helical" evidence="7">
    <location>
        <begin position="9"/>
        <end position="29"/>
    </location>
</feature>
<comment type="similarity">
    <text evidence="7">Belongs to the binding-protein-dependent transport system permease family.</text>
</comment>
<dbReference type="Gene3D" id="1.10.3720.10">
    <property type="entry name" value="MetI-like"/>
    <property type="match status" value="1"/>
</dbReference>
<dbReference type="AlphaFoldDB" id="A0A0L6CHP9"/>
<dbReference type="GO" id="GO:0005886">
    <property type="term" value="C:plasma membrane"/>
    <property type="evidence" value="ECO:0007669"/>
    <property type="project" value="UniProtKB-SubCell"/>
</dbReference>
<feature type="domain" description="ABC transmembrane type-1" evidence="8">
    <location>
        <begin position="106"/>
        <end position="315"/>
    </location>
</feature>
<accession>A0A0L6CHP9</accession>
<name>A0A0L6CHP9_9MICO</name>
<organism evidence="9 10">
    <name type="scientific">Luteipulveratus halotolerans</name>
    <dbReference type="NCBI Taxonomy" id="1631356"/>
    <lineage>
        <taxon>Bacteria</taxon>
        <taxon>Bacillati</taxon>
        <taxon>Actinomycetota</taxon>
        <taxon>Actinomycetes</taxon>
        <taxon>Micrococcales</taxon>
        <taxon>Dermacoccaceae</taxon>
        <taxon>Luteipulveratus</taxon>
    </lineage>
</organism>
<keyword evidence="3" id="KW-1003">Cell membrane</keyword>
<dbReference type="STRING" id="1631356.VV01_09480"/>
<dbReference type="InterPro" id="IPR035906">
    <property type="entry name" value="MetI-like_sf"/>
</dbReference>
<sequence>MLVYILRRLILGISVLAAAITTTFIIFFLGPNDPAGALCGDKCTPERLESITKSLGLDKPVTEQFTQYAKGLVVGTETEVRKCDAPCFGWSYFQNRPVRDIVFEALPVTASLVAGGAIAYTTIALIFGVLAARQRATWVDRVIVGGSQLLGSIPYFVICLLFFLYVMVFWELVPRSSWTPLTDNPWKWFTGLLGVWIFFGVVQSTGYIRYVRASMIDTQGQDYVRTARSKGLTERTIATKHSLRAAIAPVVTLVGLNVAGEMSGTVITESIFGLPGMGRSAILAFQNGDLPVISGVVLVGCTFVVVINLIVDLLYGVVDPRVKLS</sequence>
<dbReference type="InterPro" id="IPR045621">
    <property type="entry name" value="BPD_transp_1_N"/>
</dbReference>
<feature type="transmembrane region" description="Helical" evidence="7">
    <location>
        <begin position="188"/>
        <end position="208"/>
    </location>
</feature>
<evidence type="ECO:0000256" key="2">
    <source>
        <dbReference type="ARBA" id="ARBA00022448"/>
    </source>
</evidence>
<feature type="transmembrane region" description="Helical" evidence="7">
    <location>
        <begin position="142"/>
        <end position="168"/>
    </location>
</feature>
<dbReference type="OrthoDB" id="147639at2"/>
<comment type="subcellular location">
    <subcellularLocation>
        <location evidence="1 7">Cell membrane</location>
        <topology evidence="1 7">Multi-pass membrane protein</topology>
    </subcellularLocation>
</comment>
<evidence type="ECO:0000256" key="6">
    <source>
        <dbReference type="ARBA" id="ARBA00023136"/>
    </source>
</evidence>
<evidence type="ECO:0000256" key="3">
    <source>
        <dbReference type="ARBA" id="ARBA00022475"/>
    </source>
</evidence>
<reference evidence="10" key="1">
    <citation type="submission" date="2015-03" db="EMBL/GenBank/DDBJ databases">
        <title>Luteipulveratus halotolerans sp. nov., a novel actinobacterium (Dermacoccaceae) from Sarawak, Malaysia.</title>
        <authorList>
            <person name="Juboi H."/>
            <person name="Basik A."/>
            <person name="Shamsul S.S."/>
            <person name="Arnold P."/>
            <person name="Schmitt E.K."/>
            <person name="Sanglier J.-J."/>
            <person name="Yeo T."/>
        </authorList>
    </citation>
    <scope>NUCLEOTIDE SEQUENCE [LARGE SCALE GENOMIC DNA]</scope>
    <source>
        <strain evidence="10">C296001</strain>
    </source>
</reference>
<evidence type="ECO:0000256" key="4">
    <source>
        <dbReference type="ARBA" id="ARBA00022692"/>
    </source>
</evidence>
<dbReference type="CDD" id="cd06261">
    <property type="entry name" value="TM_PBP2"/>
    <property type="match status" value="1"/>
</dbReference>
<dbReference type="SUPFAM" id="SSF161098">
    <property type="entry name" value="MetI-like"/>
    <property type="match status" value="1"/>
</dbReference>